<sequence length="206" mass="24080">MQAIIYMRMKKYVYITPPKKLTIADVALLTGDQQLVSSCNALPIKEQTSMTNKVQVIEAFTIIQLMQKVDPTIDVQLLGASQSIIYEQKQNNKPKILLMLFVWLLLFVGSAMAIMNFHYDVSMQRVHQRLHYLFTGEDTDYPLWLQIPYSIGLGLGMVLFFNHLFKKKFNEEPSPMEIEIHKYQQDIDQYVQYYENPLNHSKHDKS</sequence>
<accession>A0A366EGM3</accession>
<dbReference type="InterPro" id="IPR021997">
    <property type="entry name" value="SporV_AA"/>
</dbReference>
<keyword evidence="1" id="KW-0812">Transmembrane</keyword>
<dbReference type="Gene3D" id="2.60.480.10">
    <property type="entry name" value="eubacterium ventriosum atcc domain"/>
    <property type="match status" value="1"/>
</dbReference>
<dbReference type="EMBL" id="QNRI01000001">
    <property type="protein sequence ID" value="RBP01483.1"/>
    <property type="molecule type" value="Genomic_DNA"/>
</dbReference>
<dbReference type="RefSeq" id="WP_113866143.1">
    <property type="nucleotide sequence ID" value="NZ_BAABQN010000001.1"/>
</dbReference>
<dbReference type="STRING" id="200904.GCA_900168775_02097"/>
<dbReference type="Proteomes" id="UP000252254">
    <property type="component" value="Unassembled WGS sequence"/>
</dbReference>
<evidence type="ECO:0000313" key="4">
    <source>
        <dbReference type="Proteomes" id="UP000252254"/>
    </source>
</evidence>
<feature type="transmembrane region" description="Helical" evidence="1">
    <location>
        <begin position="143"/>
        <end position="165"/>
    </location>
</feature>
<keyword evidence="1" id="KW-1133">Transmembrane helix</keyword>
<evidence type="ECO:0000256" key="1">
    <source>
        <dbReference type="SAM" id="Phobius"/>
    </source>
</evidence>
<evidence type="ECO:0000313" key="3">
    <source>
        <dbReference type="EMBL" id="RBP01483.1"/>
    </source>
</evidence>
<reference evidence="3 4" key="1">
    <citation type="submission" date="2018-06" db="EMBL/GenBank/DDBJ databases">
        <title>Genomic Encyclopedia of Type Strains, Phase IV (KMG-IV): sequencing the most valuable type-strain genomes for metagenomic binning, comparative biology and taxonomic classification.</title>
        <authorList>
            <person name="Goeker M."/>
        </authorList>
    </citation>
    <scope>NUCLEOTIDE SEQUENCE [LARGE SCALE GENOMIC DNA]</scope>
    <source>
        <strain evidence="3 4">DSM 15140</strain>
    </source>
</reference>
<keyword evidence="1" id="KW-0472">Membrane</keyword>
<evidence type="ECO:0000259" key="2">
    <source>
        <dbReference type="Pfam" id="PF12164"/>
    </source>
</evidence>
<name>A0A366EGM3_9BACI</name>
<feature type="domain" description="Stage V sporulation protein AA" evidence="2">
    <location>
        <begin position="4"/>
        <end position="89"/>
    </location>
</feature>
<gene>
    <name evidence="3" type="ORF">DES48_101220</name>
</gene>
<comment type="caution">
    <text evidence="3">The sequence shown here is derived from an EMBL/GenBank/DDBJ whole genome shotgun (WGS) entry which is preliminary data.</text>
</comment>
<keyword evidence="4" id="KW-1185">Reference proteome</keyword>
<dbReference type="OrthoDB" id="9782754at2"/>
<proteinExistence type="predicted"/>
<dbReference type="AlphaFoldDB" id="A0A366EGM3"/>
<organism evidence="3 4">
    <name type="scientific">Paraliobacillus ryukyuensis</name>
    <dbReference type="NCBI Taxonomy" id="200904"/>
    <lineage>
        <taxon>Bacteria</taxon>
        <taxon>Bacillati</taxon>
        <taxon>Bacillota</taxon>
        <taxon>Bacilli</taxon>
        <taxon>Bacillales</taxon>
        <taxon>Bacillaceae</taxon>
        <taxon>Paraliobacillus</taxon>
    </lineage>
</organism>
<dbReference type="Pfam" id="PF12164">
    <property type="entry name" value="SporV_AA"/>
    <property type="match status" value="1"/>
</dbReference>
<feature type="transmembrane region" description="Helical" evidence="1">
    <location>
        <begin position="96"/>
        <end position="119"/>
    </location>
</feature>
<dbReference type="InterPro" id="IPR038548">
    <property type="entry name" value="SporV_AA_N_sf"/>
</dbReference>
<protein>
    <submittedName>
        <fullName evidence="3">Stage V sporulation protein AA</fullName>
    </submittedName>
</protein>